<dbReference type="InterPro" id="IPR008979">
    <property type="entry name" value="Galactose-bd-like_sf"/>
</dbReference>
<name>A0ABR2HMR7_9EUKA</name>
<organism evidence="2 3">
    <name type="scientific">Tritrichomonas musculus</name>
    <dbReference type="NCBI Taxonomy" id="1915356"/>
    <lineage>
        <taxon>Eukaryota</taxon>
        <taxon>Metamonada</taxon>
        <taxon>Parabasalia</taxon>
        <taxon>Tritrichomonadida</taxon>
        <taxon>Tritrichomonadidae</taxon>
        <taxon>Tritrichomonas</taxon>
    </lineage>
</organism>
<evidence type="ECO:0000313" key="2">
    <source>
        <dbReference type="EMBL" id="KAK8849966.1"/>
    </source>
</evidence>
<dbReference type="Gene3D" id="2.60.120.260">
    <property type="entry name" value="Galactose-binding domain-like"/>
    <property type="match status" value="1"/>
</dbReference>
<reference evidence="2 3" key="1">
    <citation type="submission" date="2024-04" db="EMBL/GenBank/DDBJ databases">
        <title>Tritrichomonas musculus Genome.</title>
        <authorList>
            <person name="Alves-Ferreira E."/>
            <person name="Grigg M."/>
            <person name="Lorenzi H."/>
            <person name="Galac M."/>
        </authorList>
    </citation>
    <scope>NUCLEOTIDE SEQUENCE [LARGE SCALE GENOMIC DNA]</scope>
    <source>
        <strain evidence="2 3">EAF2021</strain>
    </source>
</reference>
<gene>
    <name evidence="2" type="ORF">M9Y10_018559</name>
</gene>
<comment type="caution">
    <text evidence="2">The sequence shown here is derived from an EMBL/GenBank/DDBJ whole genome shotgun (WGS) entry which is preliminary data.</text>
</comment>
<protein>
    <recommendedName>
        <fullName evidence="4">F5/8 type C domain-containing protein</fullName>
    </recommendedName>
</protein>
<keyword evidence="1" id="KW-0175">Coiled coil</keyword>
<evidence type="ECO:0008006" key="4">
    <source>
        <dbReference type="Google" id="ProtNLM"/>
    </source>
</evidence>
<dbReference type="Proteomes" id="UP001470230">
    <property type="component" value="Unassembled WGS sequence"/>
</dbReference>
<feature type="coiled-coil region" evidence="1">
    <location>
        <begin position="132"/>
        <end position="166"/>
    </location>
</feature>
<sequence length="349" mass="40954">MGNLLYLHQDTVESYLHNIDILKDQSINDKSQFEEIISNFLDDYLLNCGEELFYAPIQSLYRIFNNENRKLTNQNLCYNLIKQHFDKTKDSTIFSLLPLLDGENLSEENIRDSIESRNKRLGMMPNIEFSYFLQKDDEIKKLKEEIKRIENDKNEEVKKLLEIIQEFRFYLNYEYKSKYLKYKFFIPIGKQWNNVNDRNHITLTDNDTTFTVICSSSLDDNYHCLKNLFTGKKEVEGNVRWASVQSPKSPQSITICFSVPVAANVLSMTSREGWKDQAPTNFRILASNDQKSFVLLKKYAGIDWDENEVKLFIFMNENSYSCYKIEFTASLSPNNYYGLADLNIGVIIE</sequence>
<proteinExistence type="predicted"/>
<keyword evidence="3" id="KW-1185">Reference proteome</keyword>
<dbReference type="SUPFAM" id="SSF49785">
    <property type="entry name" value="Galactose-binding domain-like"/>
    <property type="match status" value="1"/>
</dbReference>
<accession>A0ABR2HMR7</accession>
<dbReference type="EMBL" id="JAPFFF010000025">
    <property type="protein sequence ID" value="KAK8849966.1"/>
    <property type="molecule type" value="Genomic_DNA"/>
</dbReference>
<evidence type="ECO:0000256" key="1">
    <source>
        <dbReference type="SAM" id="Coils"/>
    </source>
</evidence>
<evidence type="ECO:0000313" key="3">
    <source>
        <dbReference type="Proteomes" id="UP001470230"/>
    </source>
</evidence>